<comment type="caution">
    <text evidence="1">The sequence shown here is derived from an EMBL/GenBank/DDBJ whole genome shotgun (WGS) entry which is preliminary data.</text>
</comment>
<dbReference type="EMBL" id="CASHSV030000002">
    <property type="protein sequence ID" value="CAJ2635808.1"/>
    <property type="molecule type" value="Genomic_DNA"/>
</dbReference>
<evidence type="ECO:0000313" key="1">
    <source>
        <dbReference type="EMBL" id="CAJ2635808.1"/>
    </source>
</evidence>
<evidence type="ECO:0000313" key="2">
    <source>
        <dbReference type="Proteomes" id="UP001177021"/>
    </source>
</evidence>
<keyword evidence="2" id="KW-1185">Reference proteome</keyword>
<proteinExistence type="predicted"/>
<sequence length="218" mass="25231">MDLEILHDRDAIWYNLLSFKYGEVHKFFCAEYIVTNRTNSVWWRDLVKIGIGSGALIGLLNGVVRKKLGNGHNTSFWHDKWIGVIPLKNVYPRLFSVSVDKDSSVAESGRLDLDGDRWIWHWCWRRQLFNWEEALADELKDTLDGVGPTKEGNDKRVWKLNTIEGFSVSSCYQYIISILSDHPIDLILKKALLKVWKTDVPTKAQVMAWRLLQGRLAT</sequence>
<name>A0ACB0ITA5_TRIPR</name>
<reference evidence="1" key="1">
    <citation type="submission" date="2023-10" db="EMBL/GenBank/DDBJ databases">
        <authorList>
            <person name="Rodriguez Cubillos JULIANA M."/>
            <person name="De Vega J."/>
        </authorList>
    </citation>
    <scope>NUCLEOTIDE SEQUENCE</scope>
</reference>
<accession>A0ACB0ITA5</accession>
<gene>
    <name evidence="1" type="ORF">MILVUS5_LOCUS6415</name>
</gene>
<protein>
    <submittedName>
        <fullName evidence="1">Uncharacterized protein</fullName>
    </submittedName>
</protein>
<dbReference type="Proteomes" id="UP001177021">
    <property type="component" value="Unassembled WGS sequence"/>
</dbReference>
<organism evidence="1 2">
    <name type="scientific">Trifolium pratense</name>
    <name type="common">Red clover</name>
    <dbReference type="NCBI Taxonomy" id="57577"/>
    <lineage>
        <taxon>Eukaryota</taxon>
        <taxon>Viridiplantae</taxon>
        <taxon>Streptophyta</taxon>
        <taxon>Embryophyta</taxon>
        <taxon>Tracheophyta</taxon>
        <taxon>Spermatophyta</taxon>
        <taxon>Magnoliopsida</taxon>
        <taxon>eudicotyledons</taxon>
        <taxon>Gunneridae</taxon>
        <taxon>Pentapetalae</taxon>
        <taxon>rosids</taxon>
        <taxon>fabids</taxon>
        <taxon>Fabales</taxon>
        <taxon>Fabaceae</taxon>
        <taxon>Papilionoideae</taxon>
        <taxon>50 kb inversion clade</taxon>
        <taxon>NPAAA clade</taxon>
        <taxon>Hologalegina</taxon>
        <taxon>IRL clade</taxon>
        <taxon>Trifolieae</taxon>
        <taxon>Trifolium</taxon>
    </lineage>
</organism>